<dbReference type="RefSeq" id="WP_094763951.1">
    <property type="nucleotide sequence ID" value="NZ_FUKQ01000014.1"/>
</dbReference>
<evidence type="ECO:0000313" key="3">
    <source>
        <dbReference type="Proteomes" id="UP000188342"/>
    </source>
</evidence>
<feature type="region of interest" description="Disordered" evidence="1">
    <location>
        <begin position="1"/>
        <end position="25"/>
    </location>
</feature>
<sequence>MHSHAGVKEDLRASGTGCPIFTGPHPAVVSRQERHWPGSAEAADGLADGVTEGVLDCVTEGVVA</sequence>
<protein>
    <submittedName>
        <fullName evidence="2">Uncharacterized protein</fullName>
    </submittedName>
</protein>
<gene>
    <name evidence="2" type="ORF">FM114_04275</name>
</gene>
<evidence type="ECO:0000313" key="2">
    <source>
        <dbReference type="EMBL" id="SJN24458.1"/>
    </source>
</evidence>
<proteinExistence type="predicted"/>
<name>A0A1R4IXN7_9ACTN</name>
<dbReference type="Proteomes" id="UP000188342">
    <property type="component" value="Unassembled WGS sequence"/>
</dbReference>
<organism evidence="2 3">
    <name type="scientific">Luteococcus japonicus LSP_Lj1</name>
    <dbReference type="NCBI Taxonomy" id="1255658"/>
    <lineage>
        <taxon>Bacteria</taxon>
        <taxon>Bacillati</taxon>
        <taxon>Actinomycetota</taxon>
        <taxon>Actinomycetes</taxon>
        <taxon>Propionibacteriales</taxon>
        <taxon>Propionibacteriaceae</taxon>
        <taxon>Luteococcus</taxon>
    </lineage>
</organism>
<accession>A0A1R4IXN7</accession>
<dbReference type="AlphaFoldDB" id="A0A1R4IXN7"/>
<feature type="compositionally biased region" description="Basic and acidic residues" evidence="1">
    <location>
        <begin position="1"/>
        <end position="12"/>
    </location>
</feature>
<keyword evidence="3" id="KW-1185">Reference proteome</keyword>
<dbReference type="EMBL" id="FUKQ01000014">
    <property type="protein sequence ID" value="SJN24458.1"/>
    <property type="molecule type" value="Genomic_DNA"/>
</dbReference>
<evidence type="ECO:0000256" key="1">
    <source>
        <dbReference type="SAM" id="MobiDB-lite"/>
    </source>
</evidence>
<reference evidence="2 3" key="1">
    <citation type="submission" date="2017-02" db="EMBL/GenBank/DDBJ databases">
        <authorList>
            <person name="Peterson S.W."/>
        </authorList>
    </citation>
    <scope>NUCLEOTIDE SEQUENCE [LARGE SCALE GENOMIC DNA]</scope>
    <source>
        <strain evidence="2 3">LSP_Lj1</strain>
    </source>
</reference>